<keyword evidence="3" id="KW-1185">Reference proteome</keyword>
<feature type="chain" id="PRO_5031357989" evidence="1">
    <location>
        <begin position="27"/>
        <end position="130"/>
    </location>
</feature>
<dbReference type="EMBL" id="JABBXH010000008">
    <property type="protein sequence ID" value="NMP33418.1"/>
    <property type="molecule type" value="Genomic_DNA"/>
</dbReference>
<reference evidence="2 3" key="1">
    <citation type="submission" date="2020-04" db="EMBL/GenBank/DDBJ databases">
        <title>Thalassotalea sp. M1531, isolated from the surface of marine red alga.</title>
        <authorList>
            <person name="Pang L."/>
            <person name="Lu D.-C."/>
        </authorList>
    </citation>
    <scope>NUCLEOTIDE SEQUENCE [LARGE SCALE GENOMIC DNA]</scope>
    <source>
        <strain evidence="2 3">M1531</strain>
    </source>
</reference>
<evidence type="ECO:0000256" key="1">
    <source>
        <dbReference type="SAM" id="SignalP"/>
    </source>
</evidence>
<dbReference type="Proteomes" id="UP000568664">
    <property type="component" value="Unassembled WGS sequence"/>
</dbReference>
<evidence type="ECO:0000313" key="2">
    <source>
        <dbReference type="EMBL" id="NMP33418.1"/>
    </source>
</evidence>
<organism evidence="2 3">
    <name type="scientific">Thalassotalea algicola</name>
    <dbReference type="NCBI Taxonomy" id="2716224"/>
    <lineage>
        <taxon>Bacteria</taxon>
        <taxon>Pseudomonadati</taxon>
        <taxon>Pseudomonadota</taxon>
        <taxon>Gammaproteobacteria</taxon>
        <taxon>Alteromonadales</taxon>
        <taxon>Colwelliaceae</taxon>
        <taxon>Thalassotalea</taxon>
    </lineage>
</organism>
<keyword evidence="1" id="KW-0732">Signal</keyword>
<dbReference type="Gene3D" id="3.30.110.70">
    <property type="entry name" value="Hypothetical protein apc22750. Chain B"/>
    <property type="match status" value="1"/>
</dbReference>
<accession>A0A7Y0LF71</accession>
<protein>
    <submittedName>
        <fullName evidence="2">RcsF protein</fullName>
    </submittedName>
</protein>
<comment type="caution">
    <text evidence="2">The sequence shown here is derived from an EMBL/GenBank/DDBJ whole genome shotgun (WGS) entry which is preliminary data.</text>
</comment>
<name>A0A7Y0LF71_9GAMM</name>
<proteinExistence type="predicted"/>
<dbReference type="Pfam" id="PF16358">
    <property type="entry name" value="RcsF"/>
    <property type="match status" value="1"/>
</dbReference>
<dbReference type="InterPro" id="IPR030852">
    <property type="entry name" value="RcsF"/>
</dbReference>
<gene>
    <name evidence="2" type="ORF">HII17_17865</name>
</gene>
<dbReference type="GO" id="GO:0009279">
    <property type="term" value="C:cell outer membrane"/>
    <property type="evidence" value="ECO:0007669"/>
    <property type="project" value="InterPro"/>
</dbReference>
<dbReference type="GO" id="GO:0035556">
    <property type="term" value="P:intracellular signal transduction"/>
    <property type="evidence" value="ECO:0007669"/>
    <property type="project" value="InterPro"/>
</dbReference>
<evidence type="ECO:0000313" key="3">
    <source>
        <dbReference type="Proteomes" id="UP000568664"/>
    </source>
</evidence>
<dbReference type="RefSeq" id="WP_169076733.1">
    <property type="nucleotide sequence ID" value="NZ_JABBXH010000008.1"/>
</dbReference>
<sequence length="130" mass="14507">MLKKTRYFNAATFIGFALLVSSCAQISTVKTNLDKENFEHYFSPGQVTIYAHEKDIASKHQLIGMVEGENCQAKPHLAMPNKIEARTQARRNAYQLGANGIVFSGCAEISTKQCHAMIVCYGKAYQIEQE</sequence>
<dbReference type="PROSITE" id="PS51257">
    <property type="entry name" value="PROKAR_LIPOPROTEIN"/>
    <property type="match status" value="1"/>
</dbReference>
<feature type="signal peptide" evidence="1">
    <location>
        <begin position="1"/>
        <end position="26"/>
    </location>
</feature>
<dbReference type="AlphaFoldDB" id="A0A7Y0LF71"/>